<evidence type="ECO:0000313" key="1">
    <source>
        <dbReference type="EMBL" id="GAA0279784.1"/>
    </source>
</evidence>
<organism evidence="1 2">
    <name type="scientific">Streptomyces polychromogenes</name>
    <dbReference type="NCBI Taxonomy" id="67342"/>
    <lineage>
        <taxon>Bacteria</taxon>
        <taxon>Bacillati</taxon>
        <taxon>Actinomycetota</taxon>
        <taxon>Actinomycetes</taxon>
        <taxon>Kitasatosporales</taxon>
        <taxon>Streptomycetaceae</taxon>
        <taxon>Streptomyces</taxon>
    </lineage>
</organism>
<gene>
    <name evidence="1" type="ORF">GCM10010302_16880</name>
</gene>
<accession>A0ABN0V7T5</accession>
<dbReference type="Proteomes" id="UP001501867">
    <property type="component" value="Unassembled WGS sequence"/>
</dbReference>
<evidence type="ECO:0000313" key="2">
    <source>
        <dbReference type="Proteomes" id="UP001501867"/>
    </source>
</evidence>
<dbReference type="EMBL" id="BAAABV010000011">
    <property type="protein sequence ID" value="GAA0279784.1"/>
    <property type="molecule type" value="Genomic_DNA"/>
</dbReference>
<proteinExistence type="predicted"/>
<name>A0ABN0V7T5_9ACTN</name>
<protein>
    <submittedName>
        <fullName evidence="1">Uncharacterized protein</fullName>
    </submittedName>
</protein>
<keyword evidence="2" id="KW-1185">Reference proteome</keyword>
<reference evidence="1 2" key="1">
    <citation type="journal article" date="2019" name="Int. J. Syst. Evol. Microbiol.">
        <title>The Global Catalogue of Microorganisms (GCM) 10K type strain sequencing project: providing services to taxonomists for standard genome sequencing and annotation.</title>
        <authorList>
            <consortium name="The Broad Institute Genomics Platform"/>
            <consortium name="The Broad Institute Genome Sequencing Center for Infectious Disease"/>
            <person name="Wu L."/>
            <person name="Ma J."/>
        </authorList>
    </citation>
    <scope>NUCLEOTIDE SEQUENCE [LARGE SCALE GENOMIC DNA]</scope>
    <source>
        <strain evidence="1 2">JCM 4505</strain>
    </source>
</reference>
<sequence>MDSAFAEEVIRTGEAPASEVEAAEASAEKQNEQSPTYRFVLHPMWMRPVRGLVVVELWVIMRRASLSG</sequence>
<comment type="caution">
    <text evidence="1">The sequence shown here is derived from an EMBL/GenBank/DDBJ whole genome shotgun (WGS) entry which is preliminary data.</text>
</comment>